<evidence type="ECO:0000313" key="1">
    <source>
        <dbReference type="EMBL" id="KAJ8892050.1"/>
    </source>
</evidence>
<reference evidence="1 2" key="1">
    <citation type="submission" date="2023-02" db="EMBL/GenBank/DDBJ databases">
        <title>LHISI_Scaffold_Assembly.</title>
        <authorList>
            <person name="Stuart O.P."/>
            <person name="Cleave R."/>
            <person name="Magrath M.J.L."/>
            <person name="Mikheyev A.S."/>
        </authorList>
    </citation>
    <scope>NUCLEOTIDE SEQUENCE [LARGE SCALE GENOMIC DNA]</scope>
    <source>
        <strain evidence="1">Daus_M_001</strain>
        <tissue evidence="1">Leg muscle</tissue>
    </source>
</reference>
<organism evidence="1 2">
    <name type="scientific">Dryococelus australis</name>
    <dbReference type="NCBI Taxonomy" id="614101"/>
    <lineage>
        <taxon>Eukaryota</taxon>
        <taxon>Metazoa</taxon>
        <taxon>Ecdysozoa</taxon>
        <taxon>Arthropoda</taxon>
        <taxon>Hexapoda</taxon>
        <taxon>Insecta</taxon>
        <taxon>Pterygota</taxon>
        <taxon>Neoptera</taxon>
        <taxon>Polyneoptera</taxon>
        <taxon>Phasmatodea</taxon>
        <taxon>Verophasmatodea</taxon>
        <taxon>Anareolatae</taxon>
        <taxon>Phasmatidae</taxon>
        <taxon>Eurycanthinae</taxon>
        <taxon>Dryococelus</taxon>
    </lineage>
</organism>
<evidence type="ECO:0000313" key="2">
    <source>
        <dbReference type="Proteomes" id="UP001159363"/>
    </source>
</evidence>
<comment type="caution">
    <text evidence="1">The sequence shown here is derived from an EMBL/GenBank/DDBJ whole genome shotgun (WGS) entry which is preliminary data.</text>
</comment>
<protein>
    <submittedName>
        <fullName evidence="1">Uncharacterized protein</fullName>
    </submittedName>
</protein>
<accession>A0ABQ9I5Y1</accession>
<dbReference type="Proteomes" id="UP001159363">
    <property type="component" value="Chromosome 2"/>
</dbReference>
<name>A0ABQ9I5Y1_9NEOP</name>
<proteinExistence type="predicted"/>
<sequence>MSGVGPLPVQGINLLDYWNILTLMIPKADTPFRYVGQNPSRHFSILSHRQLAVAPNRSLSSLCAHSCCLETPRQDSRAYSLPNISLTSHLSLVPTAWRPFNRTVDKIGSKLSLFSRDIIPSPAIEWKTIQLAILHGWLEHHFSTFPRLSRKSTRDLLIGKALTMFTEVRILCMRFVNTVACDHAEVVDWHEEREGEVLLQQTSTCKWVASGCDLEASYLALYACSPPYFSVQGCKYRHPLPVFTTGKASFTPQFLGPYLYCSCYTVALTCGDYRPRPGQHVYYVHSYIEGAWDGGVAGGTGGGGCPRTRHDFQAPNQTVEGSRTLEFSRTRSAPRFLFLPSLPSPTTFHAARENKNPLNLIFSEA</sequence>
<dbReference type="EMBL" id="JARBHB010000002">
    <property type="protein sequence ID" value="KAJ8892050.1"/>
    <property type="molecule type" value="Genomic_DNA"/>
</dbReference>
<keyword evidence="2" id="KW-1185">Reference proteome</keyword>
<gene>
    <name evidence="1" type="ORF">PR048_004617</name>
</gene>